<evidence type="ECO:0000313" key="4">
    <source>
        <dbReference type="Proteomes" id="UP000005551"/>
    </source>
</evidence>
<dbReference type="InterPro" id="IPR013517">
    <property type="entry name" value="FG-GAP"/>
</dbReference>
<dbReference type="InterPro" id="IPR028994">
    <property type="entry name" value="Integrin_alpha_N"/>
</dbReference>
<proteinExistence type="predicted"/>
<dbReference type="Proteomes" id="UP000005551">
    <property type="component" value="Unassembled WGS sequence"/>
</dbReference>
<dbReference type="AlphaFoldDB" id="I5C9V6"/>
<sequence>MAVGDVNGDGWPDLYVSNDFTEDDYLYINNKDGTFTERRAEKLSQTSRYSMGNDIADLNQDGLPDIFSTDMLPADPEIWMRSVGEDKQEVFEIKERMGYGAQYVRNHLQLNHPDGRFREIALLTETFATDWSWSPLLADLDNDGRVDIFVSNGIYLRPNDLDFIQYGQGQVRAEEAADFQAQQIALLPKDKLPNFLFAQRADLRFEEQQREWGLGAESYSSGAMYADLDNDGDLDLVLNNVNQAAFLYENRSRQLTDPGHFVQLQLRGAGLNPFAVGAEVLLALADGSWRHAYHSTSRGFQSGASTRLHVGIGAAQEVEGLWVRWSATEAERFSVPALDSLLVLEKGTGTQEAFPNRFLLEASPVIRQAQVALDWRHEENDFNDFRREYLIPRRYSQEGPAVAVADVNGDGLEDIFLGGARGQAAKLFLQEPDGSFTPQTVPVFEQMAEAEDVVAIFHDFTGNGVPDLYVGSGGNEHGKTAVFNFDRVFINDGSGRFTFLPQALPPIAENTATVAVSDVNGDGYPDLFIGVAVETGNFGQRPPAFLLLNQGNGTFRDATAQYFGPDFRPGMLQKALWEDLNGDGKLELLLAGEYMAVTAYRQNESGQFVRWKELAPAGLYSGMRVQELEGANYLLLGNLGLNAKLKASDARPAYLYTGDLDQNGKREAFLMHHKGDALVPFSSRDELITVMPALKRQHASYAAYAQSKGPEAIFTPEQLARVEEFPIRELRSGMLALGLDTAAFEALPLEAQFSPIQDFFPFQVDGVPYMLALGNFYAYRVDLGRADAQALSLWSWQNGAWKKESHGLQASRYWGSFRQAVGIQIGGRPHVLLVRNDDTPLFLRLEGTEVLY</sequence>
<comment type="caution">
    <text evidence="3">The sequence shown here is derived from an EMBL/GenBank/DDBJ whole genome shotgun (WGS) entry which is preliminary data.</text>
</comment>
<evidence type="ECO:0000259" key="2">
    <source>
        <dbReference type="Pfam" id="PF07593"/>
    </source>
</evidence>
<evidence type="ECO:0000313" key="3">
    <source>
        <dbReference type="EMBL" id="EIM78608.1"/>
    </source>
</evidence>
<dbReference type="InterPro" id="IPR011519">
    <property type="entry name" value="UnbV_ASPIC"/>
</dbReference>
<dbReference type="SUPFAM" id="SSF69318">
    <property type="entry name" value="Integrin alpha N-terminal domain"/>
    <property type="match status" value="2"/>
</dbReference>
<keyword evidence="4" id="KW-1185">Reference proteome</keyword>
<evidence type="ECO:0000256" key="1">
    <source>
        <dbReference type="ARBA" id="ARBA00022729"/>
    </source>
</evidence>
<accession>I5C9V6</accession>
<dbReference type="PATRIC" id="fig|1189621.3.peg.165"/>
<dbReference type="Gene3D" id="2.130.10.130">
    <property type="entry name" value="Integrin alpha, N-terminal"/>
    <property type="match status" value="4"/>
</dbReference>
<organism evidence="3 4">
    <name type="scientific">Nitritalea halalkaliphila LW7</name>
    <dbReference type="NCBI Taxonomy" id="1189621"/>
    <lineage>
        <taxon>Bacteria</taxon>
        <taxon>Pseudomonadati</taxon>
        <taxon>Bacteroidota</taxon>
        <taxon>Cytophagia</taxon>
        <taxon>Cytophagales</taxon>
        <taxon>Cyclobacteriaceae</taxon>
        <taxon>Nitritalea</taxon>
    </lineage>
</organism>
<name>I5C9V6_9BACT</name>
<dbReference type="PANTHER" id="PTHR16026:SF0">
    <property type="entry name" value="CARTILAGE ACIDIC PROTEIN 1"/>
    <property type="match status" value="1"/>
</dbReference>
<dbReference type="InterPro" id="IPR027039">
    <property type="entry name" value="Crtac1"/>
</dbReference>
<dbReference type="RefSeq" id="WP_009053157.1">
    <property type="nucleotide sequence ID" value="NZ_AJYA01000002.1"/>
</dbReference>
<gene>
    <name evidence="3" type="ORF">A3SI_00791</name>
</gene>
<reference evidence="3 4" key="1">
    <citation type="submission" date="2012-05" db="EMBL/GenBank/DDBJ databases">
        <title>Genome sequence of Nitritalea halalkaliphila LW7.</title>
        <authorList>
            <person name="Jangir P.K."/>
            <person name="Singh A."/>
            <person name="Shivaji S."/>
            <person name="Sharma R."/>
        </authorList>
    </citation>
    <scope>NUCLEOTIDE SEQUENCE [LARGE SCALE GENOMIC DNA]</scope>
    <source>
        <strain evidence="3 4">LW7</strain>
    </source>
</reference>
<dbReference type="EMBL" id="AJYA01000002">
    <property type="protein sequence ID" value="EIM78608.1"/>
    <property type="molecule type" value="Genomic_DNA"/>
</dbReference>
<keyword evidence="1" id="KW-0732">Signal</keyword>
<feature type="domain" description="ASPIC/UnbV" evidence="2">
    <location>
        <begin position="275"/>
        <end position="341"/>
    </location>
</feature>
<dbReference type="Pfam" id="PF07593">
    <property type="entry name" value="UnbV_ASPIC"/>
    <property type="match status" value="1"/>
</dbReference>
<dbReference type="PANTHER" id="PTHR16026">
    <property type="entry name" value="CARTILAGE ACIDIC PROTEIN 1"/>
    <property type="match status" value="1"/>
</dbReference>
<protein>
    <submittedName>
        <fullName evidence="3">Fg-gap repeat protein</fullName>
    </submittedName>
</protein>
<dbReference type="STRING" id="1189621.A3SI_00791"/>
<dbReference type="Pfam" id="PF13517">
    <property type="entry name" value="FG-GAP_3"/>
    <property type="match status" value="3"/>
</dbReference>